<keyword evidence="2" id="KW-1185">Reference proteome</keyword>
<feature type="non-terminal residue" evidence="1">
    <location>
        <position position="168"/>
    </location>
</feature>
<comment type="caution">
    <text evidence="1">The sequence shown here is derived from an EMBL/GenBank/DDBJ whole genome shotgun (WGS) entry which is preliminary data.</text>
</comment>
<dbReference type="Proteomes" id="UP000001095">
    <property type="component" value="Unassembled WGS sequence"/>
</dbReference>
<evidence type="ECO:0000313" key="2">
    <source>
        <dbReference type="Proteomes" id="UP000001095"/>
    </source>
</evidence>
<dbReference type="AlphaFoldDB" id="K8PF36"/>
<dbReference type="EMBL" id="AGWY01000004">
    <property type="protein sequence ID" value="EKS40171.1"/>
    <property type="molecule type" value="Genomic_DNA"/>
</dbReference>
<reference evidence="1 2" key="1">
    <citation type="submission" date="2012-04" db="EMBL/GenBank/DDBJ databases">
        <title>The Genome Sequence of Afipia clevelandensis ATCC 49720.</title>
        <authorList>
            <consortium name="The Broad Institute Genome Sequencing Platform"/>
            <person name="Earl A."/>
            <person name="Ward D."/>
            <person name="Feldgarden M."/>
            <person name="Gevers D."/>
            <person name="Huys G."/>
            <person name="Walker B."/>
            <person name="Young S.K."/>
            <person name="Zeng Q."/>
            <person name="Gargeya S."/>
            <person name="Fitzgerald M."/>
            <person name="Haas B."/>
            <person name="Abouelleil A."/>
            <person name="Alvarado L."/>
            <person name="Arachchi H.M."/>
            <person name="Berlin A."/>
            <person name="Chapman S.B."/>
            <person name="Goldberg J."/>
            <person name="Griggs A."/>
            <person name="Gujja S."/>
            <person name="Hansen M."/>
            <person name="Howarth C."/>
            <person name="Imamovic A."/>
            <person name="Larimer J."/>
            <person name="McCowen C."/>
            <person name="Montmayeur A."/>
            <person name="Murphy C."/>
            <person name="Neiman D."/>
            <person name="Pearson M."/>
            <person name="Priest M."/>
            <person name="Roberts A."/>
            <person name="Saif S."/>
            <person name="Shea T."/>
            <person name="Sisk P."/>
            <person name="Sykes S."/>
            <person name="Wortman J."/>
            <person name="Nusbaum C."/>
            <person name="Birren B."/>
        </authorList>
    </citation>
    <scope>NUCLEOTIDE SEQUENCE [LARGE SCALE GENOMIC DNA]</scope>
    <source>
        <strain evidence="1 2">ATCC 49720</strain>
    </source>
</reference>
<feature type="non-terminal residue" evidence="1">
    <location>
        <position position="1"/>
    </location>
</feature>
<proteinExistence type="predicted"/>
<evidence type="ECO:0000313" key="1">
    <source>
        <dbReference type="EMBL" id="EKS40171.1"/>
    </source>
</evidence>
<organism evidence="1 2">
    <name type="scientific">Afipia clevelandensis ATCC 49720</name>
    <dbReference type="NCBI Taxonomy" id="883079"/>
    <lineage>
        <taxon>Bacteria</taxon>
        <taxon>Pseudomonadati</taxon>
        <taxon>Pseudomonadota</taxon>
        <taxon>Alphaproteobacteria</taxon>
        <taxon>Hyphomicrobiales</taxon>
        <taxon>Nitrobacteraceae</taxon>
        <taxon>Afipia</taxon>
    </lineage>
</organism>
<name>K8PF36_9BRAD</name>
<gene>
    <name evidence="1" type="ORF">HMPREF9696_00915</name>
</gene>
<accession>K8PF36</accession>
<dbReference type="InterPro" id="IPR010221">
    <property type="entry name" value="VCBS_dom"/>
</dbReference>
<protein>
    <submittedName>
        <fullName evidence="1">VCBS repeat protein</fullName>
    </submittedName>
</protein>
<dbReference type="HOGENOM" id="CLU_1589792_0_0_5"/>
<sequence>NDSFTSNTGTITWDFNLDNSLVQYLAEGETITVTYTITVQDDSSTATDTSATQTVTVVITGTNDTPVITAVDVSGAVKEDTALEAGNVLHDTGSVTFADADLTDHATASFAFVGDATTSAAAIPGGLHTALQSALTLQNDSFTSNTGTINWDFNLDNGLVQYLAEGET</sequence>
<dbReference type="NCBIfam" id="TIGR01965">
    <property type="entry name" value="VCBS_repeat"/>
    <property type="match status" value="1"/>
</dbReference>
<dbReference type="RefSeq" id="WP_002711781.1">
    <property type="nucleotide sequence ID" value="NZ_KB375281.1"/>
</dbReference>